<feature type="signal peptide" evidence="2">
    <location>
        <begin position="1"/>
        <end position="28"/>
    </location>
</feature>
<dbReference type="Proteomes" id="UP001143400">
    <property type="component" value="Unassembled WGS sequence"/>
</dbReference>
<dbReference type="AlphaFoldDB" id="A0A9W6IVL9"/>
<dbReference type="Proteomes" id="UP000758856">
    <property type="component" value="Unassembled WGS sequence"/>
</dbReference>
<keyword evidence="5" id="KW-1185">Reference proteome</keyword>
<reference evidence="3" key="3">
    <citation type="submission" date="2023-01" db="EMBL/GenBank/DDBJ databases">
        <authorList>
            <person name="Sun Q."/>
            <person name="Evtushenko L."/>
        </authorList>
    </citation>
    <scope>NUCLEOTIDE SEQUENCE</scope>
    <source>
        <strain evidence="3">VKM B-1606</strain>
    </source>
</reference>
<proteinExistence type="predicted"/>
<accession>A0A9W6IVL9</accession>
<reference evidence="4 5" key="2">
    <citation type="submission" date="2021-01" db="EMBL/GenBank/DDBJ databases">
        <title>Genomic Encyclopedia of Type Strains, Phase IV (KMG-IV): sequencing the most valuable type-strain genomes for metagenomic binning, comparative biology and taxonomic classification.</title>
        <authorList>
            <person name="Goeker M."/>
        </authorList>
    </citation>
    <scope>NUCLEOTIDE SEQUENCE [LARGE SCALE GENOMIC DNA]</scope>
    <source>
        <strain evidence="4 5">DSM 6130</strain>
    </source>
</reference>
<gene>
    <name evidence="3" type="ORF">GCM10008170_34410</name>
    <name evidence="4" type="ORF">JOD31_003627</name>
</gene>
<dbReference type="EMBL" id="BSFF01000009">
    <property type="protein sequence ID" value="GLK57421.1"/>
    <property type="molecule type" value="Genomic_DNA"/>
</dbReference>
<organism evidence="3 6">
    <name type="scientific">Methylopila capsulata</name>
    <dbReference type="NCBI Taxonomy" id="61654"/>
    <lineage>
        <taxon>Bacteria</taxon>
        <taxon>Pseudomonadati</taxon>
        <taxon>Pseudomonadota</taxon>
        <taxon>Alphaproteobacteria</taxon>
        <taxon>Hyphomicrobiales</taxon>
        <taxon>Methylopilaceae</taxon>
        <taxon>Methylopila</taxon>
    </lineage>
</organism>
<evidence type="ECO:0000313" key="6">
    <source>
        <dbReference type="Proteomes" id="UP001143400"/>
    </source>
</evidence>
<keyword evidence="2" id="KW-0732">Signal</keyword>
<evidence type="ECO:0000313" key="4">
    <source>
        <dbReference type="EMBL" id="MBM7853366.1"/>
    </source>
</evidence>
<protein>
    <submittedName>
        <fullName evidence="3">Uncharacterized protein</fullName>
    </submittedName>
</protein>
<comment type="caution">
    <text evidence="3">The sequence shown here is derived from an EMBL/GenBank/DDBJ whole genome shotgun (WGS) entry which is preliminary data.</text>
</comment>
<feature type="region of interest" description="Disordered" evidence="1">
    <location>
        <begin position="83"/>
        <end position="104"/>
    </location>
</feature>
<name>A0A9W6IVL9_9HYPH</name>
<dbReference type="RefSeq" id="WP_204951830.1">
    <property type="nucleotide sequence ID" value="NZ_BSFF01000009.1"/>
</dbReference>
<evidence type="ECO:0000256" key="2">
    <source>
        <dbReference type="SAM" id="SignalP"/>
    </source>
</evidence>
<evidence type="ECO:0000313" key="3">
    <source>
        <dbReference type="EMBL" id="GLK57421.1"/>
    </source>
</evidence>
<dbReference type="EMBL" id="JAFBCY010000005">
    <property type="protein sequence ID" value="MBM7853366.1"/>
    <property type="molecule type" value="Genomic_DNA"/>
</dbReference>
<evidence type="ECO:0000256" key="1">
    <source>
        <dbReference type="SAM" id="MobiDB-lite"/>
    </source>
</evidence>
<evidence type="ECO:0000313" key="5">
    <source>
        <dbReference type="Proteomes" id="UP000758856"/>
    </source>
</evidence>
<reference evidence="3" key="1">
    <citation type="journal article" date="2014" name="Int. J. Syst. Evol. Microbiol.">
        <title>Complete genome sequence of Corynebacterium casei LMG S-19264T (=DSM 44701T), isolated from a smear-ripened cheese.</title>
        <authorList>
            <consortium name="US DOE Joint Genome Institute (JGI-PGF)"/>
            <person name="Walter F."/>
            <person name="Albersmeier A."/>
            <person name="Kalinowski J."/>
            <person name="Ruckert C."/>
        </authorList>
    </citation>
    <scope>NUCLEOTIDE SEQUENCE</scope>
    <source>
        <strain evidence="3">VKM B-1606</strain>
    </source>
</reference>
<feature type="chain" id="PRO_5040930489" evidence="2">
    <location>
        <begin position="29"/>
        <end position="104"/>
    </location>
</feature>
<sequence length="104" mass="10698">MKRLKILTVALCVAVLAVCAWTTPYVCAPGGHAPVAVASMHGEHAAAHPVDRASHCLSVCAALPAALAAALAPRSEGETSDLWRALGVRKSHTPDMASPPPRSV</sequence>